<keyword evidence="3" id="KW-0157">Chromophore</keyword>
<dbReference type="InterPro" id="IPR000700">
    <property type="entry name" value="PAS-assoc_C"/>
</dbReference>
<dbReference type="Pfam" id="PF13426">
    <property type="entry name" value="PAS_9"/>
    <property type="match status" value="1"/>
</dbReference>
<dbReference type="Gene3D" id="3.30.450.20">
    <property type="entry name" value="PAS domain"/>
    <property type="match status" value="1"/>
</dbReference>
<reference evidence="6 7" key="1">
    <citation type="submission" date="2019-06" db="EMBL/GenBank/DDBJ databases">
        <title>Sorghum-associated microbial communities from plants grown in Nebraska, USA.</title>
        <authorList>
            <person name="Schachtman D."/>
        </authorList>
    </citation>
    <scope>NUCLEOTIDE SEQUENCE [LARGE SCALE GENOMIC DNA]</scope>
    <source>
        <strain evidence="6 7">1225</strain>
    </source>
</reference>
<dbReference type="RefSeq" id="WP_145642027.1">
    <property type="nucleotide sequence ID" value="NZ_VIWP01000010.1"/>
</dbReference>
<dbReference type="SUPFAM" id="SSF55785">
    <property type="entry name" value="PYP-like sensor domain (PAS domain)"/>
    <property type="match status" value="1"/>
</dbReference>
<dbReference type="NCBIfam" id="TIGR00229">
    <property type="entry name" value="sensory_box"/>
    <property type="match status" value="1"/>
</dbReference>
<dbReference type="InterPro" id="IPR001610">
    <property type="entry name" value="PAC"/>
</dbReference>
<dbReference type="SMART" id="SM00091">
    <property type="entry name" value="PAS"/>
    <property type="match status" value="1"/>
</dbReference>
<dbReference type="OrthoDB" id="7991996at2"/>
<dbReference type="Gene3D" id="3.30.565.10">
    <property type="entry name" value="Histidine kinase-like ATPase, C-terminal domain"/>
    <property type="match status" value="1"/>
</dbReference>
<name>A0A561QBQ8_9HYPH</name>
<sequence length="375" mass="41762">MQEKDQNRRDARSAGDRLVAGHVSEDPFAAAFKATRMPMIVTDPSQADNPIIFCNEAFRKLTGYSDEEIIGRNCRFLQGPETDRETVAKIRDSIAAGRDVAVDILNYRKDGSTFWNAVFISPVRDEADKIIYFFASQLDFTTVKSREADLAAARHEAEAEVAKHTANLRAALDARTLLVHEVDHRVKNNLLTMASIVKMQARITKDDRQRNTLMSVLNRIEALSTVQRKLFTLDDVSKFDMSEFTRELVTDLVDATGRKDIRLSLDLSPLLVPAVKATPLSLIVNELVGDAVRRGLSDGGGDIHVVVRRLNGHFLIRVEDTSEPVEPDSESAQLGKMLLEASALQLGAEIERKQHGRKTVVDVVLLVGDHQENTH</sequence>
<proteinExistence type="predicted"/>
<dbReference type="SUPFAM" id="SSF55874">
    <property type="entry name" value="ATPase domain of HSP90 chaperone/DNA topoisomerase II/histidine kinase"/>
    <property type="match status" value="1"/>
</dbReference>
<evidence type="ECO:0000256" key="2">
    <source>
        <dbReference type="ARBA" id="ARBA00022643"/>
    </source>
</evidence>
<dbReference type="EMBL" id="VIWP01000010">
    <property type="protein sequence ID" value="TWF47772.1"/>
    <property type="molecule type" value="Genomic_DNA"/>
</dbReference>
<keyword evidence="1" id="KW-0285">Flavoprotein</keyword>
<evidence type="ECO:0000256" key="1">
    <source>
        <dbReference type="ARBA" id="ARBA00022630"/>
    </source>
</evidence>
<keyword evidence="2" id="KW-0288">FMN</keyword>
<comment type="caution">
    <text evidence="6">The sequence shown here is derived from an EMBL/GenBank/DDBJ whole genome shotgun (WGS) entry which is preliminary data.</text>
</comment>
<protein>
    <submittedName>
        <fullName evidence="6">PAS domain S-box-containing protein</fullName>
    </submittedName>
</protein>
<dbReference type="PANTHER" id="PTHR47429">
    <property type="entry name" value="PROTEIN TWIN LOV 1"/>
    <property type="match status" value="1"/>
</dbReference>
<evidence type="ECO:0000259" key="4">
    <source>
        <dbReference type="PROSITE" id="PS50112"/>
    </source>
</evidence>
<organism evidence="6 7">
    <name type="scientific">Neorhizobium alkalisoli</name>
    <dbReference type="NCBI Taxonomy" id="528178"/>
    <lineage>
        <taxon>Bacteria</taxon>
        <taxon>Pseudomonadati</taxon>
        <taxon>Pseudomonadota</taxon>
        <taxon>Alphaproteobacteria</taxon>
        <taxon>Hyphomicrobiales</taxon>
        <taxon>Rhizobiaceae</taxon>
        <taxon>Rhizobium/Agrobacterium group</taxon>
        <taxon>Neorhizobium</taxon>
    </lineage>
</organism>
<dbReference type="InterPro" id="IPR035965">
    <property type="entry name" value="PAS-like_dom_sf"/>
</dbReference>
<dbReference type="CDD" id="cd00130">
    <property type="entry name" value="PAS"/>
    <property type="match status" value="1"/>
</dbReference>
<evidence type="ECO:0000259" key="5">
    <source>
        <dbReference type="PROSITE" id="PS50113"/>
    </source>
</evidence>
<feature type="domain" description="PAS" evidence="4">
    <location>
        <begin position="24"/>
        <end position="97"/>
    </location>
</feature>
<evidence type="ECO:0000313" key="7">
    <source>
        <dbReference type="Proteomes" id="UP000320653"/>
    </source>
</evidence>
<dbReference type="SMART" id="SM00086">
    <property type="entry name" value="PAC"/>
    <property type="match status" value="1"/>
</dbReference>
<dbReference type="InterPro" id="IPR036890">
    <property type="entry name" value="HATPase_C_sf"/>
</dbReference>
<evidence type="ECO:0000313" key="6">
    <source>
        <dbReference type="EMBL" id="TWF47772.1"/>
    </source>
</evidence>
<feature type="domain" description="PAC" evidence="5">
    <location>
        <begin position="98"/>
        <end position="152"/>
    </location>
</feature>
<evidence type="ECO:0000256" key="3">
    <source>
        <dbReference type="ARBA" id="ARBA00022991"/>
    </source>
</evidence>
<dbReference type="InterPro" id="IPR000014">
    <property type="entry name" value="PAS"/>
</dbReference>
<dbReference type="Pfam" id="PF07568">
    <property type="entry name" value="HisKA_2"/>
    <property type="match status" value="1"/>
</dbReference>
<dbReference type="InterPro" id="IPR011495">
    <property type="entry name" value="Sig_transdc_His_kin_sub2_dim/P"/>
</dbReference>
<dbReference type="PROSITE" id="PS50112">
    <property type="entry name" value="PAS"/>
    <property type="match status" value="1"/>
</dbReference>
<gene>
    <name evidence="6" type="ORF">FHW37_11068</name>
</gene>
<dbReference type="PANTHER" id="PTHR47429:SF2">
    <property type="entry name" value="PROTEIN TWIN LOV 1"/>
    <property type="match status" value="1"/>
</dbReference>
<keyword evidence="7" id="KW-1185">Reference proteome</keyword>
<dbReference type="PROSITE" id="PS50113">
    <property type="entry name" value="PAC"/>
    <property type="match status" value="1"/>
</dbReference>
<accession>A0A561QBQ8</accession>
<dbReference type="Proteomes" id="UP000320653">
    <property type="component" value="Unassembled WGS sequence"/>
</dbReference>
<dbReference type="AlphaFoldDB" id="A0A561QBQ8"/>